<reference evidence="1 2" key="1">
    <citation type="submission" date="2014-06" db="EMBL/GenBank/DDBJ databases">
        <title>Saccharopolyspora rectivirgula DSM-43113 Genome sequencing.</title>
        <authorList>
            <person name="Barrera C."/>
            <person name="Millon L."/>
            <person name="Rognon B."/>
            <person name="Zaugg C."/>
            <person name="Monod M."/>
        </authorList>
    </citation>
    <scope>NUCLEOTIDE SEQUENCE [LARGE SCALE GENOMIC DNA]</scope>
    <source>
        <strain evidence="1 2">DSM 43113</strain>
    </source>
</reference>
<accession>A0A073BD52</accession>
<comment type="caution">
    <text evidence="1">The sequence shown here is derived from an EMBL/GenBank/DDBJ whole genome shotgun (WGS) entry which is preliminary data.</text>
</comment>
<sequence>MEQKTAKQQAKAAKKGELGRITPGNAKRVIKVLRIVGPAVAPVVWSATAAVRERYDRLRARRLGVPVDDIGSFTGKGAKLHARLAGDAAALRDLQVQTGAADPQADQYAEQTLARLDQLSSAVRAAERMPAGRRRSAHRSVHRELDRIEEELLSRFGVRR</sequence>
<dbReference type="EMBL" id="JNVU01000010">
    <property type="protein sequence ID" value="KEI45659.1"/>
    <property type="molecule type" value="Genomic_DNA"/>
</dbReference>
<proteinExistence type="predicted"/>
<dbReference type="eggNOG" id="ENOG5032Z1I">
    <property type="taxonomic scope" value="Bacteria"/>
</dbReference>
<protein>
    <submittedName>
        <fullName evidence="1">Uncharacterized protein</fullName>
    </submittedName>
</protein>
<dbReference type="AlphaFoldDB" id="A0A073BD52"/>
<evidence type="ECO:0000313" key="1">
    <source>
        <dbReference type="EMBL" id="KEI45659.1"/>
    </source>
</evidence>
<evidence type="ECO:0000313" key="2">
    <source>
        <dbReference type="Proteomes" id="UP000031419"/>
    </source>
</evidence>
<dbReference type="Pfam" id="PF20079">
    <property type="entry name" value="DUF6474"/>
    <property type="match status" value="1"/>
</dbReference>
<keyword evidence="2" id="KW-1185">Reference proteome</keyword>
<name>A0A073BD52_9PSEU</name>
<gene>
    <name evidence="1" type="ORF">GU90_02845</name>
</gene>
<organism evidence="1 2">
    <name type="scientific">Saccharopolyspora rectivirgula</name>
    <dbReference type="NCBI Taxonomy" id="28042"/>
    <lineage>
        <taxon>Bacteria</taxon>
        <taxon>Bacillati</taxon>
        <taxon>Actinomycetota</taxon>
        <taxon>Actinomycetes</taxon>
        <taxon>Pseudonocardiales</taxon>
        <taxon>Pseudonocardiaceae</taxon>
        <taxon>Saccharopolyspora</taxon>
    </lineage>
</organism>
<dbReference type="OrthoDB" id="4374070at2"/>
<dbReference type="Proteomes" id="UP000031419">
    <property type="component" value="Unassembled WGS sequence"/>
</dbReference>
<dbReference type="InterPro" id="IPR045522">
    <property type="entry name" value="DUF6474"/>
</dbReference>
<dbReference type="STRING" id="28042.GU90_02845"/>